<reference evidence="2" key="2">
    <citation type="submission" date="2020-04" db="EMBL/GenBank/DDBJ databases">
        <authorList>
            <consortium name="NCBI Genome Project"/>
        </authorList>
    </citation>
    <scope>NUCLEOTIDE SEQUENCE</scope>
    <source>
        <strain evidence="2">CBS 342.82</strain>
    </source>
</reference>
<keyword evidence="1" id="KW-1185">Reference proteome</keyword>
<proteinExistence type="predicted"/>
<name>A0A6J3MHX0_9PEZI</name>
<dbReference type="PANTHER" id="PTHR38790">
    <property type="entry name" value="2EXR DOMAIN-CONTAINING PROTEIN-RELATED"/>
    <property type="match status" value="1"/>
</dbReference>
<evidence type="ECO:0000313" key="2">
    <source>
        <dbReference type="RefSeq" id="XP_033463528.1"/>
    </source>
</evidence>
<evidence type="ECO:0008006" key="3">
    <source>
        <dbReference type="Google" id="ProtNLM"/>
    </source>
</evidence>
<accession>A0A6J3MHX0</accession>
<sequence>MCLRPLQFKKSNCAELRRRQLVNFYIQRYTPPGASSTMMTLAPRPASSWPTDSDEQTRAIDTGLINSFFLPCMEPNPMASHLAFMSPQMSDRSYHHEPRRKTRQRFLTLTSAPRESSPVFVAEPLPKKAAPFLRLPPEIRLQIYALLVLPSDPNHLRPSYEKVSASASDHSDHQKFRRSADSDALPIEPTLMLRTISPARYARLYPTIRQHTRKSYRVRPNQMRAQTAETTYHCINNPRIEDNLAIMRTNTLIHTEVCELLYGHYTFDFDTHVEAVIPFLADLTPYARSCIKSIRIVKRALPDEKEFDRCEWSNAMRYLTTRGNNIKLRRLQLGIVAGRPGSTGWDRIPKYSAKDCALLAQGHGMEWMQYLLEITDLESLDVRAIVQNCASASSSATMAHYVRFSASVETGFAEFLRSRLLANPSESLACRL</sequence>
<organism evidence="2">
    <name type="scientific">Dissoconium aciculare CBS 342.82</name>
    <dbReference type="NCBI Taxonomy" id="1314786"/>
    <lineage>
        <taxon>Eukaryota</taxon>
        <taxon>Fungi</taxon>
        <taxon>Dikarya</taxon>
        <taxon>Ascomycota</taxon>
        <taxon>Pezizomycotina</taxon>
        <taxon>Dothideomycetes</taxon>
        <taxon>Dothideomycetidae</taxon>
        <taxon>Mycosphaerellales</taxon>
        <taxon>Dissoconiaceae</taxon>
        <taxon>Dissoconium</taxon>
    </lineage>
</organism>
<reference evidence="2" key="1">
    <citation type="submission" date="2020-01" db="EMBL/GenBank/DDBJ databases">
        <authorList>
            <consortium name="DOE Joint Genome Institute"/>
            <person name="Haridas S."/>
            <person name="Albert R."/>
            <person name="Binder M."/>
            <person name="Bloem J."/>
            <person name="Labutti K."/>
            <person name="Salamov A."/>
            <person name="Andreopoulos B."/>
            <person name="Baker S.E."/>
            <person name="Barry K."/>
            <person name="Bills G."/>
            <person name="Bluhm B.H."/>
            <person name="Cannon C."/>
            <person name="Castanera R."/>
            <person name="Culley D.E."/>
            <person name="Daum C."/>
            <person name="Ezra D."/>
            <person name="Gonzalez J.B."/>
            <person name="Henrissat B."/>
            <person name="Kuo A."/>
            <person name="Liang C."/>
            <person name="Lipzen A."/>
            <person name="Lutzoni F."/>
            <person name="Magnuson J."/>
            <person name="Mondo S."/>
            <person name="Nolan M."/>
            <person name="Ohm R."/>
            <person name="Pangilinan J."/>
            <person name="Park H.-J."/>
            <person name="Ramirez L."/>
            <person name="Alfaro M."/>
            <person name="Sun H."/>
            <person name="Tritt A."/>
            <person name="Yoshinaga Y."/>
            <person name="Zwiers L.-H."/>
            <person name="Turgeon B.G."/>
            <person name="Goodwin S.B."/>
            <person name="Spatafora J.W."/>
            <person name="Crous P.W."/>
            <person name="Grigoriev I.V."/>
        </authorList>
    </citation>
    <scope>NUCLEOTIDE SEQUENCE</scope>
    <source>
        <strain evidence="2">CBS 342.82</strain>
    </source>
</reference>
<reference evidence="2" key="3">
    <citation type="submission" date="2025-08" db="UniProtKB">
        <authorList>
            <consortium name="RefSeq"/>
        </authorList>
    </citation>
    <scope>IDENTIFICATION</scope>
    <source>
        <strain evidence="2">CBS 342.82</strain>
    </source>
</reference>
<dbReference type="Proteomes" id="UP000504637">
    <property type="component" value="Unplaced"/>
</dbReference>
<gene>
    <name evidence="2" type="ORF">K489DRAFT_376906</name>
</gene>
<dbReference type="AlphaFoldDB" id="A0A6J3MHX0"/>
<dbReference type="OrthoDB" id="5420711at2759"/>
<dbReference type="GeneID" id="54361825"/>
<dbReference type="RefSeq" id="XP_033463528.1">
    <property type="nucleotide sequence ID" value="XM_033604025.1"/>
</dbReference>
<evidence type="ECO:0000313" key="1">
    <source>
        <dbReference type="Proteomes" id="UP000504637"/>
    </source>
</evidence>
<protein>
    <recommendedName>
        <fullName evidence="3">F-box domain-containing protein</fullName>
    </recommendedName>
</protein>